<feature type="transmembrane region" description="Helical" evidence="9">
    <location>
        <begin position="444"/>
        <end position="477"/>
    </location>
</feature>
<sequence>MLPSRHRTCHRRVSGINPAAHGFDEGYAVFIQNAKEIRQEKQREREIAREEKIQEKLDEEEQFREEERAAAQKSREEEEQEKKRGEKQAEAEKESQRRRNQRLKENFNHKYTQIAWYVVITVVIIYILLKILDHLGEIGAAIGAGLGWLSVLLKPLIIGFAIAYLLYPLDNFFQRQLLKIPWFRRKRLSARGLAVGITAVIVVGIIAAGLSAIVSTVTRELTVFHVNDIDKLLSSLQSSMNSFYNSVIRVMNNFSISSDQLAGYLEPLRTAVVDWAGDLAKSVAGGVRHLPSTLSTTVFAIIFGVYFQLDGDGLKKYWSHALKAITTWNAYNNIRNFFRDADSVFSGYIRGQLVDATFMAVVVSISLSLVGIRYAIVIGILTGIGNLIPYVGPFVAYGSTIFVSLLHWDPRKLIIALIVLFIIQTIDGNVINPKFLSNAIKIHPLLVIASLIIGSAIGGFLGMLLAVPCGALAKIYFEKLINYIIKRRKLELPDE</sequence>
<keyword evidence="3" id="KW-0813">Transport</keyword>
<feature type="compositionally biased region" description="Basic and acidic residues" evidence="8">
    <location>
        <begin position="65"/>
        <end position="99"/>
    </location>
</feature>
<proteinExistence type="inferred from homology"/>
<dbReference type="AlphaFoldDB" id="A0A7X2P8L9"/>
<dbReference type="EMBL" id="VUMV01000005">
    <property type="protein sequence ID" value="MST82257.1"/>
    <property type="molecule type" value="Genomic_DNA"/>
</dbReference>
<feature type="region of interest" description="Disordered" evidence="8">
    <location>
        <begin position="52"/>
        <end position="99"/>
    </location>
</feature>
<feature type="transmembrane region" description="Helical" evidence="9">
    <location>
        <begin position="387"/>
        <end position="406"/>
    </location>
</feature>
<name>A0A7X2P8L9_9FIRM</name>
<dbReference type="PANTHER" id="PTHR21716">
    <property type="entry name" value="TRANSMEMBRANE PROTEIN"/>
    <property type="match status" value="1"/>
</dbReference>
<feature type="transmembrane region" description="Helical" evidence="9">
    <location>
        <begin position="114"/>
        <end position="132"/>
    </location>
</feature>
<evidence type="ECO:0000256" key="8">
    <source>
        <dbReference type="SAM" id="MobiDB-lite"/>
    </source>
</evidence>
<dbReference type="PANTHER" id="PTHR21716:SF53">
    <property type="entry name" value="PERMEASE PERM-RELATED"/>
    <property type="match status" value="1"/>
</dbReference>
<evidence type="ECO:0000256" key="1">
    <source>
        <dbReference type="ARBA" id="ARBA00004651"/>
    </source>
</evidence>
<reference evidence="10 11" key="1">
    <citation type="submission" date="2019-08" db="EMBL/GenBank/DDBJ databases">
        <title>In-depth cultivation of the pig gut microbiome towards novel bacterial diversity and tailored functional studies.</title>
        <authorList>
            <person name="Wylensek D."/>
            <person name="Hitch T.C.A."/>
            <person name="Clavel T."/>
        </authorList>
    </citation>
    <scope>NUCLEOTIDE SEQUENCE [LARGE SCALE GENOMIC DNA]</scope>
    <source>
        <strain evidence="10 11">Oil+RF-744-WCA-WT-13</strain>
    </source>
</reference>
<organism evidence="10 11">
    <name type="scientific">Bilifractor porci</name>
    <dbReference type="NCBI Taxonomy" id="2606636"/>
    <lineage>
        <taxon>Bacteria</taxon>
        <taxon>Bacillati</taxon>
        <taxon>Bacillota</taxon>
        <taxon>Clostridia</taxon>
        <taxon>Lachnospirales</taxon>
        <taxon>Lachnospiraceae</taxon>
        <taxon>Bilifractor</taxon>
    </lineage>
</organism>
<dbReference type="InterPro" id="IPR002549">
    <property type="entry name" value="AI-2E-like"/>
</dbReference>
<evidence type="ECO:0000313" key="11">
    <source>
        <dbReference type="Proteomes" id="UP000466864"/>
    </source>
</evidence>
<keyword evidence="11" id="KW-1185">Reference proteome</keyword>
<feature type="transmembrane region" description="Helical" evidence="9">
    <location>
        <begin position="138"/>
        <end position="167"/>
    </location>
</feature>
<feature type="transmembrane region" description="Helical" evidence="9">
    <location>
        <begin position="289"/>
        <end position="309"/>
    </location>
</feature>
<evidence type="ECO:0000313" key="10">
    <source>
        <dbReference type="EMBL" id="MST82257.1"/>
    </source>
</evidence>
<evidence type="ECO:0000256" key="5">
    <source>
        <dbReference type="ARBA" id="ARBA00022692"/>
    </source>
</evidence>
<dbReference type="GO" id="GO:0055085">
    <property type="term" value="P:transmembrane transport"/>
    <property type="evidence" value="ECO:0007669"/>
    <property type="project" value="TreeGrafter"/>
</dbReference>
<comment type="similarity">
    <text evidence="2">Belongs to the autoinducer-2 exporter (AI-2E) (TC 2.A.86) family.</text>
</comment>
<evidence type="ECO:0000256" key="9">
    <source>
        <dbReference type="SAM" id="Phobius"/>
    </source>
</evidence>
<protein>
    <submittedName>
        <fullName evidence="10">AI-2E family transporter</fullName>
    </submittedName>
</protein>
<keyword evidence="4" id="KW-1003">Cell membrane</keyword>
<comment type="caution">
    <text evidence="10">The sequence shown here is derived from an EMBL/GenBank/DDBJ whole genome shotgun (WGS) entry which is preliminary data.</text>
</comment>
<dbReference type="Proteomes" id="UP000466864">
    <property type="component" value="Unassembled WGS sequence"/>
</dbReference>
<feature type="transmembrane region" description="Helical" evidence="9">
    <location>
        <begin position="358"/>
        <end position="381"/>
    </location>
</feature>
<keyword evidence="5 9" id="KW-0812">Transmembrane</keyword>
<evidence type="ECO:0000256" key="2">
    <source>
        <dbReference type="ARBA" id="ARBA00009773"/>
    </source>
</evidence>
<dbReference type="Pfam" id="PF01594">
    <property type="entry name" value="AI-2E_transport"/>
    <property type="match status" value="1"/>
</dbReference>
<gene>
    <name evidence="10" type="ORF">FYJ60_08010</name>
</gene>
<evidence type="ECO:0000256" key="6">
    <source>
        <dbReference type="ARBA" id="ARBA00022989"/>
    </source>
</evidence>
<feature type="transmembrane region" description="Helical" evidence="9">
    <location>
        <begin position="188"/>
        <end position="214"/>
    </location>
</feature>
<evidence type="ECO:0000256" key="3">
    <source>
        <dbReference type="ARBA" id="ARBA00022448"/>
    </source>
</evidence>
<accession>A0A7X2P8L9</accession>
<dbReference type="GO" id="GO:0005886">
    <property type="term" value="C:plasma membrane"/>
    <property type="evidence" value="ECO:0007669"/>
    <property type="project" value="UniProtKB-SubCell"/>
</dbReference>
<comment type="subcellular location">
    <subcellularLocation>
        <location evidence="1">Cell membrane</location>
        <topology evidence="1">Multi-pass membrane protein</topology>
    </subcellularLocation>
</comment>
<evidence type="ECO:0000256" key="7">
    <source>
        <dbReference type="ARBA" id="ARBA00023136"/>
    </source>
</evidence>
<keyword evidence="7 9" id="KW-0472">Membrane</keyword>
<feature type="transmembrane region" description="Helical" evidence="9">
    <location>
        <begin position="413"/>
        <end position="432"/>
    </location>
</feature>
<keyword evidence="6 9" id="KW-1133">Transmembrane helix</keyword>
<evidence type="ECO:0000256" key="4">
    <source>
        <dbReference type="ARBA" id="ARBA00022475"/>
    </source>
</evidence>